<organism evidence="2 3">
    <name type="scientific">Tersicoccus phoenicis</name>
    <dbReference type="NCBI Taxonomy" id="554083"/>
    <lineage>
        <taxon>Bacteria</taxon>
        <taxon>Bacillati</taxon>
        <taxon>Actinomycetota</taxon>
        <taxon>Actinomycetes</taxon>
        <taxon>Micrococcales</taxon>
        <taxon>Micrococcaceae</taxon>
        <taxon>Tersicoccus</taxon>
    </lineage>
</organism>
<feature type="region of interest" description="Disordered" evidence="1">
    <location>
        <begin position="1"/>
        <end position="26"/>
    </location>
</feature>
<dbReference type="InterPro" id="IPR023393">
    <property type="entry name" value="START-like_dom_sf"/>
</dbReference>
<accession>A0A1R1L7C9</accession>
<evidence type="ECO:0000313" key="2">
    <source>
        <dbReference type="EMBL" id="OMH23436.1"/>
    </source>
</evidence>
<sequence length="166" mass="18123">MPDPDEPTVFSPFSHAPAAEPTPVPGRRPTLELAAVIAAPADVAFRAMTDSIHLWWPLTDVSTWGEDTYLEFDGDALVETSPRNETALWAQALGWQQDRWIELDWSPDAPVLQASTLLVELGDAALPSGATGTAVNWRVEDGQPSAAWSDAFERLVRFLGGRLDLD</sequence>
<reference evidence="2 3" key="1">
    <citation type="submission" date="2016-12" db="EMBL/GenBank/DDBJ databases">
        <title>Draft genome of Tersicoccus phoenicis 1P05MA.</title>
        <authorList>
            <person name="Nakajima Y."/>
            <person name="Yoshizawa S."/>
            <person name="Nakamura K."/>
            <person name="Ogura Y."/>
            <person name="Hayashi T."/>
            <person name="Kogure K."/>
        </authorList>
    </citation>
    <scope>NUCLEOTIDE SEQUENCE [LARGE SCALE GENOMIC DNA]</scope>
    <source>
        <strain evidence="2 3">1p05MA</strain>
    </source>
</reference>
<dbReference type="OrthoDB" id="268331at2"/>
<dbReference type="STRING" id="554083.BKD30_12460"/>
<gene>
    <name evidence="2" type="ORF">BKD30_12460</name>
</gene>
<dbReference type="SUPFAM" id="SSF55961">
    <property type="entry name" value="Bet v1-like"/>
    <property type="match status" value="1"/>
</dbReference>
<evidence type="ECO:0000256" key="1">
    <source>
        <dbReference type="SAM" id="MobiDB-lite"/>
    </source>
</evidence>
<evidence type="ECO:0008006" key="4">
    <source>
        <dbReference type="Google" id="ProtNLM"/>
    </source>
</evidence>
<dbReference type="Gene3D" id="3.30.530.20">
    <property type="match status" value="1"/>
</dbReference>
<keyword evidence="3" id="KW-1185">Reference proteome</keyword>
<name>A0A1R1L7C9_9MICC</name>
<dbReference type="RefSeq" id="WP_076705072.1">
    <property type="nucleotide sequence ID" value="NZ_MRDE01000074.1"/>
</dbReference>
<dbReference type="Proteomes" id="UP000187085">
    <property type="component" value="Unassembled WGS sequence"/>
</dbReference>
<proteinExistence type="predicted"/>
<dbReference type="EMBL" id="MRDE01000074">
    <property type="protein sequence ID" value="OMH23436.1"/>
    <property type="molecule type" value="Genomic_DNA"/>
</dbReference>
<dbReference type="AlphaFoldDB" id="A0A1R1L7C9"/>
<evidence type="ECO:0000313" key="3">
    <source>
        <dbReference type="Proteomes" id="UP000187085"/>
    </source>
</evidence>
<comment type="caution">
    <text evidence="2">The sequence shown here is derived from an EMBL/GenBank/DDBJ whole genome shotgun (WGS) entry which is preliminary data.</text>
</comment>
<protein>
    <recommendedName>
        <fullName evidence="4">ATPase</fullName>
    </recommendedName>
</protein>